<dbReference type="InterPro" id="IPR045076">
    <property type="entry name" value="MutS"/>
</dbReference>
<dbReference type="InterPro" id="IPR027417">
    <property type="entry name" value="P-loop_NTPase"/>
</dbReference>
<dbReference type="PANTHER" id="PTHR11361:SF34">
    <property type="entry name" value="DNA MISMATCH REPAIR PROTEIN MSH1, MITOCHONDRIAL"/>
    <property type="match status" value="1"/>
</dbReference>
<dbReference type="AlphaFoldDB" id="A0A1X7I0K3"/>
<keyword evidence="4" id="KW-0238">DNA-binding</keyword>
<dbReference type="InterPro" id="IPR000432">
    <property type="entry name" value="DNA_mismatch_repair_MutS_C"/>
</dbReference>
<dbReference type="Gene3D" id="3.40.50.300">
    <property type="entry name" value="P-loop containing nucleotide triphosphate hydrolases"/>
    <property type="match status" value="1"/>
</dbReference>
<protein>
    <submittedName>
        <fullName evidence="6">MutS domain III</fullName>
    </submittedName>
</protein>
<name>A0A1X7I0K3_9SPHI</name>
<dbReference type="GO" id="GO:0006298">
    <property type="term" value="P:mismatch repair"/>
    <property type="evidence" value="ECO:0007669"/>
    <property type="project" value="InterPro"/>
</dbReference>
<dbReference type="InterPro" id="IPR036187">
    <property type="entry name" value="DNA_mismatch_repair_MutS_sf"/>
</dbReference>
<dbReference type="GO" id="GO:0005524">
    <property type="term" value="F:ATP binding"/>
    <property type="evidence" value="ECO:0007669"/>
    <property type="project" value="UniProtKB-KW"/>
</dbReference>
<dbReference type="GO" id="GO:0030983">
    <property type="term" value="F:mismatched DNA binding"/>
    <property type="evidence" value="ECO:0007669"/>
    <property type="project" value="InterPro"/>
</dbReference>
<reference evidence="6 7" key="1">
    <citation type="submission" date="2017-04" db="EMBL/GenBank/DDBJ databases">
        <authorList>
            <person name="Afonso C.L."/>
            <person name="Miller P.J."/>
            <person name="Scott M.A."/>
            <person name="Spackman E."/>
            <person name="Goraichik I."/>
            <person name="Dimitrov K.M."/>
            <person name="Suarez D.L."/>
            <person name="Swayne D.E."/>
        </authorList>
    </citation>
    <scope>NUCLEOTIDE SEQUENCE [LARGE SCALE GENOMIC DNA]</scope>
    <source>
        <strain evidence="6 7">DSM 22418</strain>
    </source>
</reference>
<dbReference type="SUPFAM" id="SSF52540">
    <property type="entry name" value="P-loop containing nucleoside triphosphate hydrolases"/>
    <property type="match status" value="1"/>
</dbReference>
<comment type="similarity">
    <text evidence="1">Belongs to the DNA mismatch repair MutS family.</text>
</comment>
<dbReference type="Proteomes" id="UP000192980">
    <property type="component" value="Unassembled WGS sequence"/>
</dbReference>
<dbReference type="SMART" id="SM00534">
    <property type="entry name" value="MUTSac"/>
    <property type="match status" value="1"/>
</dbReference>
<evidence type="ECO:0000256" key="3">
    <source>
        <dbReference type="ARBA" id="ARBA00022840"/>
    </source>
</evidence>
<evidence type="ECO:0000256" key="2">
    <source>
        <dbReference type="ARBA" id="ARBA00022741"/>
    </source>
</evidence>
<gene>
    <name evidence="6" type="ORF">SAMN05660862_0330</name>
</gene>
<keyword evidence="5" id="KW-0234">DNA repair</keyword>
<dbReference type="RefSeq" id="WP_085471227.1">
    <property type="nucleotide sequence ID" value="NZ_CP038029.1"/>
</dbReference>
<evidence type="ECO:0000256" key="5">
    <source>
        <dbReference type="ARBA" id="ARBA00023204"/>
    </source>
</evidence>
<dbReference type="Gene3D" id="1.10.1420.10">
    <property type="match status" value="1"/>
</dbReference>
<dbReference type="Pfam" id="PF00488">
    <property type="entry name" value="MutS_V"/>
    <property type="match status" value="1"/>
</dbReference>
<organism evidence="6 7">
    <name type="scientific">Sphingobacterium psychroaquaticum</name>
    <dbReference type="NCBI Taxonomy" id="561061"/>
    <lineage>
        <taxon>Bacteria</taxon>
        <taxon>Pseudomonadati</taxon>
        <taxon>Bacteroidota</taxon>
        <taxon>Sphingobacteriia</taxon>
        <taxon>Sphingobacteriales</taxon>
        <taxon>Sphingobacteriaceae</taxon>
        <taxon>Sphingobacterium</taxon>
    </lineage>
</organism>
<dbReference type="SUPFAM" id="SSF48334">
    <property type="entry name" value="DNA repair protein MutS, domain III"/>
    <property type="match status" value="1"/>
</dbReference>
<proteinExistence type="inferred from homology"/>
<evidence type="ECO:0000313" key="7">
    <source>
        <dbReference type="Proteomes" id="UP000192980"/>
    </source>
</evidence>
<evidence type="ECO:0000256" key="1">
    <source>
        <dbReference type="ARBA" id="ARBA00006271"/>
    </source>
</evidence>
<dbReference type="OrthoDB" id="1097361at2"/>
<keyword evidence="3" id="KW-0067">ATP-binding</keyword>
<keyword evidence="7" id="KW-1185">Reference proteome</keyword>
<keyword evidence="5" id="KW-0227">DNA damage</keyword>
<keyword evidence="2" id="KW-0547">Nucleotide-binding</keyword>
<evidence type="ECO:0000313" key="6">
    <source>
        <dbReference type="EMBL" id="SMG07913.1"/>
    </source>
</evidence>
<dbReference type="PANTHER" id="PTHR11361">
    <property type="entry name" value="DNA MISMATCH REPAIR PROTEIN MUTS FAMILY MEMBER"/>
    <property type="match status" value="1"/>
</dbReference>
<dbReference type="EMBL" id="FXAU01000001">
    <property type="protein sequence ID" value="SMG07913.1"/>
    <property type="molecule type" value="Genomic_DNA"/>
</dbReference>
<dbReference type="GO" id="GO:0140664">
    <property type="term" value="F:ATP-dependent DNA damage sensor activity"/>
    <property type="evidence" value="ECO:0007669"/>
    <property type="project" value="InterPro"/>
</dbReference>
<evidence type="ECO:0000256" key="4">
    <source>
        <dbReference type="ARBA" id="ARBA00023125"/>
    </source>
</evidence>
<dbReference type="STRING" id="561061.SAMN05660862_0330"/>
<accession>A0A1X7I0K3</accession>
<dbReference type="InterPro" id="IPR007696">
    <property type="entry name" value="DNA_mismatch_repair_MutS_core"/>
</dbReference>
<dbReference type="Pfam" id="PF05192">
    <property type="entry name" value="MutS_III"/>
    <property type="match status" value="1"/>
</dbReference>
<sequence length="444" mass="50329">MFKLDQQTLSDLNALDWNSASLLRFFDSAGTVGGRDMLYEYFRHPLDTVAEINERQQAIQYLSGVDALDTVFDKFMLSDLERYLANTNKLYSDSVFTHYVDKLATNFWTLRSQQEDLLIRQSIKEIAQILVRLSSFFAGVKKEKKATGVLQILADSFYEVVADMQMEELENIASGKLSASTRIRYDHLFRSVKQKEIQDIFRMVYTLDAFRAVGRTLGQSNLCFPSFHREGDTLIRIDGLYNLALENPVTNDLVIKKGRNIVFLTGANMTGKSTFLKSVGACIALAHMGFPVPAKRMDLLCYSGLITSINVSDSLASGQSHFLSEVHRVKLVAQEVGQKKRVAVMFDELFKGTNYDDAFEATLLLVQRLKSDEESLFFLSTHITELTKVLTENKQISFQSMETRTDDDAGVLFTYRLRDGVADQKLGMWLLRREGVFEAFGPAE</sequence>